<dbReference type="Pfam" id="PF14689">
    <property type="entry name" value="SPOB_a"/>
    <property type="match status" value="1"/>
</dbReference>
<keyword evidence="6" id="KW-0472">Membrane</keyword>
<feature type="transmembrane region" description="Helical" evidence="6">
    <location>
        <begin position="266"/>
        <end position="288"/>
    </location>
</feature>
<evidence type="ECO:0000256" key="6">
    <source>
        <dbReference type="SAM" id="Phobius"/>
    </source>
</evidence>
<evidence type="ECO:0000256" key="1">
    <source>
        <dbReference type="ARBA" id="ARBA00022679"/>
    </source>
</evidence>
<dbReference type="Proteomes" id="UP000460318">
    <property type="component" value="Unassembled WGS sequence"/>
</dbReference>
<keyword evidence="3" id="KW-0418">Kinase</keyword>
<dbReference type="GO" id="GO:0016301">
    <property type="term" value="F:kinase activity"/>
    <property type="evidence" value="ECO:0007669"/>
    <property type="project" value="UniProtKB-KW"/>
</dbReference>
<dbReference type="EMBL" id="WUBI01000001">
    <property type="protein sequence ID" value="MWV42859.1"/>
    <property type="molecule type" value="Genomic_DNA"/>
</dbReference>
<dbReference type="PANTHER" id="PTHR40448:SF1">
    <property type="entry name" value="TWO-COMPONENT SENSOR HISTIDINE KINASE"/>
    <property type="match status" value="1"/>
</dbReference>
<evidence type="ECO:0000313" key="8">
    <source>
        <dbReference type="EMBL" id="MWV42859.1"/>
    </source>
</evidence>
<comment type="caution">
    <text evidence="8">The sequence shown here is derived from an EMBL/GenBank/DDBJ whole genome shotgun (WGS) entry which is preliminary data.</text>
</comment>
<dbReference type="PROSITE" id="PS50109">
    <property type="entry name" value="HIS_KIN"/>
    <property type="match status" value="1"/>
</dbReference>
<keyword evidence="4" id="KW-0067">ATP-binding</keyword>
<dbReference type="InterPro" id="IPR036890">
    <property type="entry name" value="HATPase_C_sf"/>
</dbReference>
<dbReference type="SMART" id="SM00387">
    <property type="entry name" value="HATPase_c"/>
    <property type="match status" value="1"/>
</dbReference>
<keyword evidence="2" id="KW-0547">Nucleotide-binding</keyword>
<dbReference type="PANTHER" id="PTHR40448">
    <property type="entry name" value="TWO-COMPONENT SENSOR HISTIDINE KINASE"/>
    <property type="match status" value="1"/>
</dbReference>
<dbReference type="GO" id="GO:0042802">
    <property type="term" value="F:identical protein binding"/>
    <property type="evidence" value="ECO:0007669"/>
    <property type="project" value="TreeGrafter"/>
</dbReference>
<dbReference type="InterPro" id="IPR039506">
    <property type="entry name" value="SPOB_a"/>
</dbReference>
<dbReference type="GO" id="GO:0000160">
    <property type="term" value="P:phosphorelay signal transduction system"/>
    <property type="evidence" value="ECO:0007669"/>
    <property type="project" value="UniProtKB-KW"/>
</dbReference>
<dbReference type="GO" id="GO:0005524">
    <property type="term" value="F:ATP binding"/>
    <property type="evidence" value="ECO:0007669"/>
    <property type="project" value="UniProtKB-KW"/>
</dbReference>
<evidence type="ECO:0000256" key="3">
    <source>
        <dbReference type="ARBA" id="ARBA00022777"/>
    </source>
</evidence>
<feature type="domain" description="Histidine kinase" evidence="7">
    <location>
        <begin position="406"/>
        <end position="514"/>
    </location>
</feature>
<dbReference type="AlphaFoldDB" id="A0A7X3LH59"/>
<dbReference type="Gene3D" id="3.30.565.10">
    <property type="entry name" value="Histidine kinase-like ATPase, C-terminal domain"/>
    <property type="match status" value="1"/>
</dbReference>
<keyword evidence="6" id="KW-0812">Transmembrane</keyword>
<protein>
    <submittedName>
        <fullName evidence="8">GHKL domain-containing protein</fullName>
    </submittedName>
</protein>
<evidence type="ECO:0000313" key="9">
    <source>
        <dbReference type="Proteomes" id="UP000460318"/>
    </source>
</evidence>
<dbReference type="Pfam" id="PF02518">
    <property type="entry name" value="HATPase_c"/>
    <property type="match status" value="1"/>
</dbReference>
<proteinExistence type="predicted"/>
<dbReference type="SUPFAM" id="SSF55874">
    <property type="entry name" value="ATPase domain of HSP90 chaperone/DNA topoisomerase II/histidine kinase"/>
    <property type="match status" value="1"/>
</dbReference>
<keyword evidence="1" id="KW-0808">Transferase</keyword>
<name>A0A7X3LH59_9BACL</name>
<keyword evidence="6" id="KW-1133">Transmembrane helix</keyword>
<evidence type="ECO:0000256" key="2">
    <source>
        <dbReference type="ARBA" id="ARBA00022741"/>
    </source>
</evidence>
<feature type="transmembrane region" description="Helical" evidence="6">
    <location>
        <begin position="12"/>
        <end position="30"/>
    </location>
</feature>
<accession>A0A7X3LH59</accession>
<dbReference type="InterPro" id="IPR003594">
    <property type="entry name" value="HATPase_dom"/>
</dbReference>
<evidence type="ECO:0000259" key="7">
    <source>
        <dbReference type="PROSITE" id="PS50109"/>
    </source>
</evidence>
<keyword evidence="9" id="KW-1185">Reference proteome</keyword>
<dbReference type="Gene3D" id="1.10.287.130">
    <property type="match status" value="1"/>
</dbReference>
<evidence type="ECO:0000256" key="5">
    <source>
        <dbReference type="ARBA" id="ARBA00023012"/>
    </source>
</evidence>
<dbReference type="InterPro" id="IPR005467">
    <property type="entry name" value="His_kinase_dom"/>
</dbReference>
<dbReference type="RefSeq" id="WP_160496425.1">
    <property type="nucleotide sequence ID" value="NZ_WUBI01000001.1"/>
</dbReference>
<organism evidence="8 9">
    <name type="scientific">Paenibacillus dendrobii</name>
    <dbReference type="NCBI Taxonomy" id="2691084"/>
    <lineage>
        <taxon>Bacteria</taxon>
        <taxon>Bacillati</taxon>
        <taxon>Bacillota</taxon>
        <taxon>Bacilli</taxon>
        <taxon>Bacillales</taxon>
        <taxon>Paenibacillaceae</taxon>
        <taxon>Paenibacillus</taxon>
    </lineage>
</organism>
<reference evidence="8 9" key="1">
    <citation type="submission" date="2019-12" db="EMBL/GenBank/DDBJ databases">
        <title>Paenibacillus sp. nov., an endophytic bacterium isolated from the stem of Dendrobium.</title>
        <authorList>
            <person name="Zhao R."/>
        </authorList>
    </citation>
    <scope>NUCLEOTIDE SEQUENCE [LARGE SCALE GENOMIC DNA]</scope>
    <source>
        <strain evidence="8 9">HJL G12</strain>
    </source>
</reference>
<gene>
    <name evidence="8" type="ORF">GRF59_04395</name>
</gene>
<sequence>MIKKGKTVSVSVIFVIIFMYVITNVAYYFFTQKALINEANKRLDTTAEYVKQYLTQVKANDANETKIVQRQMKITSSLIAKDVGSTYVKVNQKQIDRLKQAFDLKSLNVIPHPDRIHLDMLEVGNHEYRYQYSTQQLDYTLDFTMDNNTNDKYSYVNEHLSELLDNHVNLYQGKRITLEISLFQKPENPFISLKDMQGYGSYTYLNENDVPFLNQALDKQYVSYYTNVDHLKLEKYFMHFEIENQIYVMCLISDFQIMQKVLTDQVIFYVYAIAIGTAVFIVLCALIIKTIRKNKAKEIASVHDSYENSMETINLSLKQQRHDYNNTIATIRALVTMKQYEGLEKYTGELIEDTMEFNELLNINCPPLMALLQTKHSLANQNGVDLYDEILDFDSIPKFKYKIHDIVRVLSNLIDNSFEAVMSRKSENVNFAPQISVIGYLEEDFLIFSVRNNGSKIPDHEAHLILEPGYSSKKNGSGLGLSIIIEILNKNNGYLTYVSDEESTTFRAYFKIQT</sequence>
<keyword evidence="5" id="KW-0902">Two-component regulatory system</keyword>
<evidence type="ECO:0000256" key="4">
    <source>
        <dbReference type="ARBA" id="ARBA00022840"/>
    </source>
</evidence>